<dbReference type="EMBL" id="CAMXCT030003347">
    <property type="protein sequence ID" value="CAL4791317.1"/>
    <property type="molecule type" value="Genomic_DNA"/>
</dbReference>
<evidence type="ECO:0000256" key="2">
    <source>
        <dbReference type="SAM" id="MobiDB-lite"/>
    </source>
</evidence>
<keyword evidence="7" id="KW-1185">Reference proteome</keyword>
<evidence type="ECO:0000256" key="1">
    <source>
        <dbReference type="SAM" id="Coils"/>
    </source>
</evidence>
<proteinExistence type="predicted"/>
<keyword evidence="1" id="KW-0175">Coiled coil</keyword>
<dbReference type="PROSITE" id="PS50994">
    <property type="entry name" value="INTEGRASE"/>
    <property type="match status" value="1"/>
</dbReference>
<evidence type="ECO:0000259" key="3">
    <source>
        <dbReference type="PROSITE" id="PS50994"/>
    </source>
</evidence>
<dbReference type="PANTHER" id="PTHR11439:SF467">
    <property type="entry name" value="INTEGRASE CATALYTIC DOMAIN-CONTAINING PROTEIN"/>
    <property type="match status" value="1"/>
</dbReference>
<evidence type="ECO:0000313" key="6">
    <source>
        <dbReference type="EMBL" id="CAL4791317.1"/>
    </source>
</evidence>
<feature type="domain" description="Integrase catalytic" evidence="3">
    <location>
        <begin position="281"/>
        <end position="470"/>
    </location>
</feature>
<evidence type="ECO:0000313" key="4">
    <source>
        <dbReference type="EMBL" id="CAI4004005.1"/>
    </source>
</evidence>
<protein>
    <submittedName>
        <fullName evidence="6">Retrovirus-related Pol polyprotein from transposon RE1 (Retro element 1) (AtRE1)</fullName>
    </submittedName>
</protein>
<dbReference type="PANTHER" id="PTHR11439">
    <property type="entry name" value="GAG-POL-RELATED RETROTRANSPOSON"/>
    <property type="match status" value="1"/>
</dbReference>
<evidence type="ECO:0000313" key="5">
    <source>
        <dbReference type="EMBL" id="CAL1157380.1"/>
    </source>
</evidence>
<gene>
    <name evidence="4" type="ORF">C1SCF055_LOCUS29823</name>
</gene>
<dbReference type="Proteomes" id="UP001152797">
    <property type="component" value="Unassembled WGS sequence"/>
</dbReference>
<dbReference type="EMBL" id="CAMXCT020003347">
    <property type="protein sequence ID" value="CAL1157380.1"/>
    <property type="molecule type" value="Genomic_DNA"/>
</dbReference>
<accession>A0A9P1D6T1</accession>
<feature type="region of interest" description="Disordered" evidence="2">
    <location>
        <begin position="629"/>
        <end position="685"/>
    </location>
</feature>
<sequence length="1335" mass="147417">MEEMMQALQNQVAQLSRQQDTLSQALQRAEQAYEQQSAVLTATRNELSAALTTKASSASVEDPNLVDSRNIPKPPVFDGKRETWERWKYVFVAWSSTVNAAYPGLFDKAEASTTPIEHATLTANEVRLSKALLTILMGYAPDSVMSMAQHVSEVREEPEPNPKPETDAMTVGAKVQTTELQPVPRRLAWHWGGETCFKLKDDAASAQAEPEAPDPHVQHGMEHAHFMEETADRPIIHPMSSPPEPSPQERAEHNVHHATYASWCPHCVAGQGRQAPHMQRHTDTPEHIVYADFMYFSSKGEEVQPGDLPAGADGGDVVTVLTAIDKDSRWPFAVVIPSKKIDDPNSYAVKSLETWLLGLGWKQFTFQTDQEPAIMKLANTVRKKMGHDKMQVRQSPRYSSQSLAEGETVNQQIAGRVRTWVSVLSEQYQVDIRNTHRLFPWIVRHVAWAMARLHVNTSRTTPFRIIKGHDFFGELLAFGECVLAKWPNMKDLAKGVPRWVHGVFVGKAEGSDEHIVLTPVGAQTFRTVRRLPESSRHSLHSLESVAGLPWDTKDGSSKVQPAIVVSKPGVEFVPVLPPVLAHAPAAPSADAKQAVQDEDALALRAPKKPKLQADNLSDARMSDEPQQFNIATPRDSNQSPASSIAHCPSSAYDPSVRSRSPPRELPDEAGNAAPSQVPGAGGMEVETGMGSISAISDELLAKFVEGDETACENTIADVVGFLDTCLTPEERHMARLREIKKLEDVFRAFTPRDARALPPNIRVFNHVWVDKKSGGMAKSRLTCADVKQKLTPEQRLSSEGQSNFCPTPHPASLKILEVYSLLNRFPRAKADLTSAFLIARDSGDDQGQPTCLRPPQEWLNDYDTWLLKQDPQVQQDLANVPKQHIVWQVDGNIYGRQPAAAAYRQELENILLRKLDSAKYKFQRGKVDACVYRCKLSGVILIHHIDDFDVCGPAEAVKDLLEVQLPKFGCKLKVGDLEGVAGEPGTSSEYLGREKYTIDDCVVTKPNDKHVQNILGKLGMEDAKPAVLPGRKLDLSSAGNMELLSDKEKENYASCVGSGIYLSQDRADVKFAVKELARRLHAPRRCDFQNLKVFARYLVGTKNYGHVSKLVQDLDPEEALPLHAYTDSDWAGCEETRKPSSGEVIVLAGTVVETGSTTQPGVPATSSGEAEIRSLTHCAQSSVYVRNLACEDFGLKVDTPRVWCDSSAALQAAKRIGMGKMRHVAVGHMYIQELVQTKQVIIGKVDGVANPANTLTKHLATSGEMLASLDGLGIIDLTDKGFDEHVRRTKLKVVSSVSFKEWKPLMASTTSLREHNGAILRRRRVLPGQRRETPQ</sequence>
<dbReference type="GO" id="GO:0015074">
    <property type="term" value="P:DNA integration"/>
    <property type="evidence" value="ECO:0007669"/>
    <property type="project" value="InterPro"/>
</dbReference>
<feature type="coiled-coil region" evidence="1">
    <location>
        <begin position="1"/>
        <end position="46"/>
    </location>
</feature>
<name>A0A9P1D6T1_9DINO</name>
<feature type="compositionally biased region" description="Polar residues" evidence="2">
    <location>
        <begin position="629"/>
        <end position="642"/>
    </location>
</feature>
<feature type="region of interest" description="Disordered" evidence="2">
    <location>
        <begin position="602"/>
        <end position="621"/>
    </location>
</feature>
<dbReference type="OrthoDB" id="446275at2759"/>
<dbReference type="InterPro" id="IPR001584">
    <property type="entry name" value="Integrase_cat-core"/>
</dbReference>
<evidence type="ECO:0000313" key="7">
    <source>
        <dbReference type="Proteomes" id="UP001152797"/>
    </source>
</evidence>
<comment type="caution">
    <text evidence="4">The sequence shown here is derived from an EMBL/GenBank/DDBJ whole genome shotgun (WGS) entry which is preliminary data.</text>
</comment>
<organism evidence="4">
    <name type="scientific">Cladocopium goreaui</name>
    <dbReference type="NCBI Taxonomy" id="2562237"/>
    <lineage>
        <taxon>Eukaryota</taxon>
        <taxon>Sar</taxon>
        <taxon>Alveolata</taxon>
        <taxon>Dinophyceae</taxon>
        <taxon>Suessiales</taxon>
        <taxon>Symbiodiniaceae</taxon>
        <taxon>Cladocopium</taxon>
    </lineage>
</organism>
<dbReference type="CDD" id="cd09272">
    <property type="entry name" value="RNase_HI_RT_Ty1"/>
    <property type="match status" value="1"/>
</dbReference>
<reference evidence="4" key="1">
    <citation type="submission" date="2022-10" db="EMBL/GenBank/DDBJ databases">
        <authorList>
            <person name="Chen Y."/>
            <person name="Dougan E. K."/>
            <person name="Chan C."/>
            <person name="Rhodes N."/>
            <person name="Thang M."/>
        </authorList>
    </citation>
    <scope>NUCLEOTIDE SEQUENCE</scope>
</reference>
<reference evidence="5" key="2">
    <citation type="submission" date="2024-04" db="EMBL/GenBank/DDBJ databases">
        <authorList>
            <person name="Chen Y."/>
            <person name="Shah S."/>
            <person name="Dougan E. K."/>
            <person name="Thang M."/>
            <person name="Chan C."/>
        </authorList>
    </citation>
    <scope>NUCLEOTIDE SEQUENCE [LARGE SCALE GENOMIC DNA]</scope>
</reference>
<dbReference type="EMBL" id="CAMXCT010003347">
    <property type="protein sequence ID" value="CAI4004005.1"/>
    <property type="molecule type" value="Genomic_DNA"/>
</dbReference>